<dbReference type="InterPro" id="IPR050570">
    <property type="entry name" value="Cell_wall_metabolism_enzyme"/>
</dbReference>
<dbReference type="SUPFAM" id="SSF51261">
    <property type="entry name" value="Duplicated hybrid motif"/>
    <property type="match status" value="1"/>
</dbReference>
<evidence type="ECO:0000313" key="7">
    <source>
        <dbReference type="Proteomes" id="UP000439591"/>
    </source>
</evidence>
<reference evidence="6 7" key="1">
    <citation type="submission" date="2019-11" db="EMBL/GenBank/DDBJ databases">
        <authorList>
            <person name="Holert J."/>
        </authorList>
    </citation>
    <scope>NUCLEOTIDE SEQUENCE [LARGE SCALE GENOMIC DNA]</scope>
    <source>
        <strain evidence="5">BC3_2A</strain>
        <strain evidence="4">SB11_1A</strain>
    </source>
</reference>
<dbReference type="PANTHER" id="PTHR21666:SF289">
    <property type="entry name" value="L-ALA--D-GLU ENDOPEPTIDASE"/>
    <property type="match status" value="1"/>
</dbReference>
<sequence>MRDHYRITITNYSGAKHYTVTQLMRRYIVGVGIFLGTCFLGGFLAILFLSTRLGMLNAEVAELQQFQTAIKEENSALLLEQRQLKQSVEDKVATLSVMTDELGSIEAMIGLSPDPNIALYERLDTASQTASEKRFMLSAIPSGYPLSDVYVTSRYGMRNHPVLGKMALHGGADLRAAVGTPVYATADGVVEQAGLSNSGFGRMVKLSHNFGFVTIFGHLSKTAIVSGDYVRQGDLIGYSGNTGLSSAPHLHYEVRHLHRRLAPGPFMEWSWENYDVLFTREEKIKWDSLAKTLRKQLVVPERRWSQLAPNLPATSS</sequence>
<dbReference type="GO" id="GO:0004222">
    <property type="term" value="F:metalloendopeptidase activity"/>
    <property type="evidence" value="ECO:0007669"/>
    <property type="project" value="TreeGrafter"/>
</dbReference>
<name>A0A5S9N457_9GAMM</name>
<proteinExistence type="predicted"/>
<dbReference type="InterPro" id="IPR016047">
    <property type="entry name" value="M23ase_b-sheet_dom"/>
</dbReference>
<keyword evidence="6" id="KW-1185">Reference proteome</keyword>
<dbReference type="Gene3D" id="2.70.70.10">
    <property type="entry name" value="Glucose Permease (Domain IIA)"/>
    <property type="match status" value="1"/>
</dbReference>
<dbReference type="Proteomes" id="UP000435877">
    <property type="component" value="Unassembled WGS sequence"/>
</dbReference>
<dbReference type="EC" id="3.4.24.75" evidence="5"/>
<dbReference type="EMBL" id="CACSIK010000001">
    <property type="protein sequence ID" value="CAA0082169.1"/>
    <property type="molecule type" value="Genomic_DNA"/>
</dbReference>
<evidence type="ECO:0000256" key="2">
    <source>
        <dbReference type="SAM" id="Phobius"/>
    </source>
</evidence>
<gene>
    <name evidence="5" type="primary">lss</name>
    <name evidence="4" type="ORF">IHBHHGIJ_00389</name>
    <name evidence="5" type="ORF">KFEGEMFD_00761</name>
</gene>
<feature type="domain" description="M23ase beta-sheet core" evidence="3">
    <location>
        <begin position="169"/>
        <end position="262"/>
    </location>
</feature>
<dbReference type="FunFam" id="2.70.70.10:FF:000006">
    <property type="entry name" value="M23 family peptidase"/>
    <property type="match status" value="1"/>
</dbReference>
<evidence type="ECO:0000259" key="3">
    <source>
        <dbReference type="Pfam" id="PF01551"/>
    </source>
</evidence>
<dbReference type="OrthoDB" id="9805070at2"/>
<evidence type="ECO:0000313" key="5">
    <source>
        <dbReference type="EMBL" id="CAA0084530.1"/>
    </source>
</evidence>
<keyword evidence="2" id="KW-0812">Transmembrane</keyword>
<dbReference type="Proteomes" id="UP000439591">
    <property type="component" value="Unassembled WGS sequence"/>
</dbReference>
<keyword evidence="5" id="KW-0378">Hydrolase</keyword>
<keyword evidence="1" id="KW-0732">Signal</keyword>
<dbReference type="PANTHER" id="PTHR21666">
    <property type="entry name" value="PEPTIDASE-RELATED"/>
    <property type="match status" value="1"/>
</dbReference>
<evidence type="ECO:0000313" key="6">
    <source>
        <dbReference type="Proteomes" id="UP000435877"/>
    </source>
</evidence>
<feature type="transmembrane region" description="Helical" evidence="2">
    <location>
        <begin position="27"/>
        <end position="49"/>
    </location>
</feature>
<dbReference type="RefSeq" id="WP_159267088.1">
    <property type="nucleotide sequence ID" value="NZ_CACSIK010000001.1"/>
</dbReference>
<dbReference type="AlphaFoldDB" id="A0A5S9N457"/>
<dbReference type="CDD" id="cd12797">
    <property type="entry name" value="M23_peptidase"/>
    <property type="match status" value="1"/>
</dbReference>
<dbReference type="InterPro" id="IPR011055">
    <property type="entry name" value="Dup_hybrid_motif"/>
</dbReference>
<evidence type="ECO:0000313" key="4">
    <source>
        <dbReference type="EMBL" id="CAA0082169.1"/>
    </source>
</evidence>
<dbReference type="EMBL" id="CACSIM010000001">
    <property type="protein sequence ID" value="CAA0084530.1"/>
    <property type="molecule type" value="Genomic_DNA"/>
</dbReference>
<evidence type="ECO:0000256" key="1">
    <source>
        <dbReference type="ARBA" id="ARBA00022729"/>
    </source>
</evidence>
<protein>
    <submittedName>
        <fullName evidence="5">Lysostaphin</fullName>
        <ecNumber evidence="5">3.4.24.75</ecNumber>
    </submittedName>
</protein>
<accession>A0A5S9N457</accession>
<keyword evidence="2" id="KW-1133">Transmembrane helix</keyword>
<keyword evidence="2" id="KW-0472">Membrane</keyword>
<dbReference type="Pfam" id="PF01551">
    <property type="entry name" value="Peptidase_M23"/>
    <property type="match status" value="1"/>
</dbReference>
<organism evidence="5 7">
    <name type="scientific">Zhongshania aliphaticivorans</name>
    <dbReference type="NCBI Taxonomy" id="1470434"/>
    <lineage>
        <taxon>Bacteria</taxon>
        <taxon>Pseudomonadati</taxon>
        <taxon>Pseudomonadota</taxon>
        <taxon>Gammaproteobacteria</taxon>
        <taxon>Cellvibrionales</taxon>
        <taxon>Spongiibacteraceae</taxon>
        <taxon>Zhongshania</taxon>
    </lineage>
</organism>